<accession>A0AAJ0C7S6</accession>
<dbReference type="RefSeq" id="XP_060286452.1">
    <property type="nucleotide sequence ID" value="XM_060427236.1"/>
</dbReference>
<dbReference type="EMBL" id="MU839001">
    <property type="protein sequence ID" value="KAK1770239.1"/>
    <property type="molecule type" value="Genomic_DNA"/>
</dbReference>
<reference evidence="2" key="1">
    <citation type="submission" date="2023-06" db="EMBL/GenBank/DDBJ databases">
        <title>Genome-scale phylogeny and comparative genomics of the fungal order Sordariales.</title>
        <authorList>
            <consortium name="Lawrence Berkeley National Laboratory"/>
            <person name="Hensen N."/>
            <person name="Bonometti L."/>
            <person name="Westerberg I."/>
            <person name="Brannstrom I.O."/>
            <person name="Guillou S."/>
            <person name="Cros-Aarteil S."/>
            <person name="Calhoun S."/>
            <person name="Haridas S."/>
            <person name="Kuo A."/>
            <person name="Mondo S."/>
            <person name="Pangilinan J."/>
            <person name="Riley R."/>
            <person name="Labutti K."/>
            <person name="Andreopoulos B."/>
            <person name="Lipzen A."/>
            <person name="Chen C."/>
            <person name="Yanf M."/>
            <person name="Daum C."/>
            <person name="Ng V."/>
            <person name="Clum A."/>
            <person name="Steindorff A."/>
            <person name="Ohm R."/>
            <person name="Martin F."/>
            <person name="Silar P."/>
            <person name="Natvig D."/>
            <person name="Lalanne C."/>
            <person name="Gautier V."/>
            <person name="Ament-Velasquez S.L."/>
            <person name="Kruys A."/>
            <person name="Hutchinson M.I."/>
            <person name="Powell A.J."/>
            <person name="Barry K."/>
            <person name="Miller A.N."/>
            <person name="Grigoriev I.V."/>
            <person name="Debuchy R."/>
            <person name="Gladieux P."/>
            <person name="Thoren M.H."/>
            <person name="Johannesson H."/>
        </authorList>
    </citation>
    <scope>NUCLEOTIDE SEQUENCE</scope>
    <source>
        <strain evidence="2">8032-3</strain>
    </source>
</reference>
<comment type="caution">
    <text evidence="2">The sequence shown here is derived from an EMBL/GenBank/DDBJ whole genome shotgun (WGS) entry which is preliminary data.</text>
</comment>
<dbReference type="PANTHER" id="PTHR22767">
    <property type="entry name" value="N-TERMINAL ACETYLTRANSFERASE-RELATED"/>
    <property type="match status" value="1"/>
</dbReference>
<dbReference type="Pfam" id="PF09797">
    <property type="entry name" value="NatB_MDM20"/>
    <property type="match status" value="1"/>
</dbReference>
<evidence type="ECO:0000313" key="3">
    <source>
        <dbReference type="Proteomes" id="UP001244011"/>
    </source>
</evidence>
<sequence length="776" mass="86919">MSFYSRHYPPALKKTVDLQLQTAFSECNWASVIRLADKRAKSLKDPYYEAIKLCAESQLDGPVEKCAVLFAVDDLVQKGTVVKDLDTIELYEWACRDLEQDFGYADSFGVLRLRWVKANPRSPGVIKCLEECLQHWDLVNAQQMAALLDKSSPNATDRRFMFWSIALTFLLSISPQCPDGKQKLYGLLSLKQLERAADITEGSDKHDLTDRGLRTEEEIYLYYRVLATHGSQDDFMKKMRSPQLGALKQFDEGRKHLFLEALDAFEAWGKWDDIYNFCLRGLSRTDDDGAPSFLASDWRVWTRFIEAASKSSDDQRAFEQVQRLLETFISTKAEVAQMYKKTIALAVLETTFRLPQTLLPQSSSGSSGVMPRVVQICLFLDKNFDRLAAFDDVKGYVSNLKFEEVDYFLAEMLPKLAGDKASLTVKSVSIKVLELKFRYLLTTCPQTLSRLPSVVDGEDQTAQYRCRVCSNTICRQPCSTCLTNIATAAASLHKRICADAEFVKAVPSLDKDPRSDLSLILAMAALKMAGLDGSRSSRSGSPLHNVDPARFLQAVLVLDAQLKQTPNDTPLRLLLIQLYLLLGCASCAYQLWVPMGVIRTIQDSLSPLFFDRISSLSPGLFQGSRPLMEPLRSYYFSTLRDSSPVGIWDAFSSGSYSSILGMAEFDNRLRRSCTLVMTIVEERRATRAFGGRLDTGVDEMPVIDVANIHDDTDIADVTDYGSFQSLESSYSAPPQDLVRLGPGLSVCIHLAQPLWDACVSLILTHLCRTNGRTCLT</sequence>
<dbReference type="Proteomes" id="UP001244011">
    <property type="component" value="Unassembled WGS sequence"/>
</dbReference>
<dbReference type="GO" id="GO:0031416">
    <property type="term" value="C:NatB complex"/>
    <property type="evidence" value="ECO:0007669"/>
    <property type="project" value="TreeGrafter"/>
</dbReference>
<dbReference type="AlphaFoldDB" id="A0AAJ0C7S6"/>
<dbReference type="PANTHER" id="PTHR22767:SF3">
    <property type="entry name" value="N-ALPHA-ACETYLTRANSFERASE 25, NATB AUXILIARY SUBUNIT"/>
    <property type="match status" value="1"/>
</dbReference>
<gene>
    <name evidence="2" type="ORF">QBC33DRAFT_530507</name>
</gene>
<evidence type="ECO:0000313" key="2">
    <source>
        <dbReference type="EMBL" id="KAK1770239.1"/>
    </source>
</evidence>
<keyword evidence="3" id="KW-1185">Reference proteome</keyword>
<evidence type="ECO:0000256" key="1">
    <source>
        <dbReference type="ARBA" id="ARBA00006298"/>
    </source>
</evidence>
<dbReference type="GeneID" id="85310423"/>
<protein>
    <submittedName>
        <fullName evidence="2">N-acetyltransferase B complex non catalytic subunit-domain-containing protein</fullName>
    </submittedName>
</protein>
<organism evidence="2 3">
    <name type="scientific">Phialemonium atrogriseum</name>
    <dbReference type="NCBI Taxonomy" id="1093897"/>
    <lineage>
        <taxon>Eukaryota</taxon>
        <taxon>Fungi</taxon>
        <taxon>Dikarya</taxon>
        <taxon>Ascomycota</taxon>
        <taxon>Pezizomycotina</taxon>
        <taxon>Sordariomycetes</taxon>
        <taxon>Sordariomycetidae</taxon>
        <taxon>Cephalothecales</taxon>
        <taxon>Cephalothecaceae</taxon>
        <taxon>Phialemonium</taxon>
    </lineage>
</organism>
<proteinExistence type="inferred from homology"/>
<dbReference type="InterPro" id="IPR019183">
    <property type="entry name" value="NAA25_NatB_aux_su"/>
</dbReference>
<name>A0AAJ0C7S6_9PEZI</name>
<comment type="similarity">
    <text evidence="1">Belongs to the MDM20/NAA25 family.</text>
</comment>